<dbReference type="OrthoDB" id="4940614at2"/>
<name>A0A0V8IPY3_9MICC</name>
<dbReference type="Proteomes" id="UP000053199">
    <property type="component" value="Unassembled WGS sequence"/>
</dbReference>
<evidence type="ECO:0000313" key="1">
    <source>
        <dbReference type="EMBL" id="KSU76822.1"/>
    </source>
</evidence>
<dbReference type="EMBL" id="LNQM01000003">
    <property type="protein sequence ID" value="KSU76822.1"/>
    <property type="molecule type" value="Genomic_DNA"/>
</dbReference>
<keyword evidence="2" id="KW-1185">Reference proteome</keyword>
<organism evidence="1 2">
    <name type="scientific">Pseudarthrobacter enclensis</name>
    <dbReference type="NCBI Taxonomy" id="993070"/>
    <lineage>
        <taxon>Bacteria</taxon>
        <taxon>Bacillati</taxon>
        <taxon>Actinomycetota</taxon>
        <taxon>Actinomycetes</taxon>
        <taxon>Micrococcales</taxon>
        <taxon>Micrococcaceae</taxon>
        <taxon>Pseudarthrobacter</taxon>
    </lineage>
</organism>
<comment type="caution">
    <text evidence="1">The sequence shown here is derived from an EMBL/GenBank/DDBJ whole genome shotgun (WGS) entry which is preliminary data.</text>
</comment>
<evidence type="ECO:0000313" key="2">
    <source>
        <dbReference type="Proteomes" id="UP000053199"/>
    </source>
</evidence>
<accession>A0A0V8IPY3</accession>
<dbReference type="STRING" id="993070.AS031_09510"/>
<gene>
    <name evidence="1" type="ORF">AS031_09510</name>
</gene>
<protein>
    <recommendedName>
        <fullName evidence="3">Flagellar biosynthesis protein</fullName>
    </recommendedName>
</protein>
<reference evidence="1 2" key="1">
    <citation type="journal article" date="2014" name="Arch. Microbiol.">
        <title>Arthrobacter enclensis sp. nov., isolated from sediment sample.</title>
        <authorList>
            <person name="Dastager S.G."/>
            <person name="Liu Q."/>
            <person name="Tang S.K."/>
            <person name="Krishnamurthi S."/>
            <person name="Lee J.C."/>
            <person name="Li W.J."/>
        </authorList>
    </citation>
    <scope>NUCLEOTIDE SEQUENCE [LARGE SCALE GENOMIC DNA]</scope>
    <source>
        <strain evidence="1 2">NIO-1008</strain>
    </source>
</reference>
<dbReference type="AlphaFoldDB" id="A0A0V8IPY3"/>
<evidence type="ECO:0008006" key="3">
    <source>
        <dbReference type="Google" id="ProtNLM"/>
    </source>
</evidence>
<sequence>MLSGALRSDALTSAPDGFRLRLSLPWIRSMPLSSVLSLEATVAGVPVPAGSLDVVLGHRRVPAAGLEREAGWWFVRDRLVLAAPHRLDPGMHAVRVSFELLVPYLQAGPGRPLILPFVAEAEVELDGGLLPAGAARDVA</sequence>
<dbReference type="RefSeq" id="WP_058267893.1">
    <property type="nucleotide sequence ID" value="NZ_FMAZ01000003.1"/>
</dbReference>
<proteinExistence type="predicted"/>